<dbReference type="InterPro" id="IPR050060">
    <property type="entry name" value="Phosphoglucosamine_mutase"/>
</dbReference>
<feature type="domain" description="Alpha-D-phosphohexomutase alpha/beta/alpha" evidence="6">
    <location>
        <begin position="283"/>
        <end position="399"/>
    </location>
</feature>
<comment type="cofactor">
    <cofactor evidence="1">
        <name>Mg(2+)</name>
        <dbReference type="ChEBI" id="CHEBI:18420"/>
    </cofactor>
</comment>
<comment type="similarity">
    <text evidence="2">Belongs to the phosphohexose mutase family.</text>
</comment>
<accession>A0A521AU88</accession>
<organism evidence="7 8">
    <name type="scientific">Saccharicrinis carchari</name>
    <dbReference type="NCBI Taxonomy" id="1168039"/>
    <lineage>
        <taxon>Bacteria</taxon>
        <taxon>Pseudomonadati</taxon>
        <taxon>Bacteroidota</taxon>
        <taxon>Bacteroidia</taxon>
        <taxon>Marinilabiliales</taxon>
        <taxon>Marinilabiliaceae</taxon>
        <taxon>Saccharicrinis</taxon>
    </lineage>
</organism>
<dbReference type="Pfam" id="PF02880">
    <property type="entry name" value="PGM_PMM_III"/>
    <property type="match status" value="1"/>
</dbReference>
<dbReference type="GO" id="GO:0005975">
    <property type="term" value="P:carbohydrate metabolic process"/>
    <property type="evidence" value="ECO:0007669"/>
    <property type="project" value="InterPro"/>
</dbReference>
<dbReference type="Pfam" id="PF02878">
    <property type="entry name" value="PGM_PMM_I"/>
    <property type="match status" value="1"/>
</dbReference>
<evidence type="ECO:0000256" key="3">
    <source>
        <dbReference type="ARBA" id="ARBA00022553"/>
    </source>
</evidence>
<sequence length="503" mass="54891">MKAELNYKKLQNGSDIRGVAMDGIKGEEVNLTAEVAERIGKAFAHWLNKKKQAEAGFTVAIGMDTRLTGPKLKDAFAEGLTKMGLDVFDCGIASTPAMFMATVDKKYSIDAGVMLTASHLPFNRNGLKFFIAEGGLNKNDISNILELAGHDLEPLKEKGKVKALDYIADYAAYLVDAIREGVGEGVNKTQPLNGLKIILDAGNGAGGFFAHKVLKPLGADISGSQFLEPDGHFPNHVPNPEDAEAMASICKAVLREKADLGIIFDTDVDRSAIVDKNGNPINRNELIALISSIVLQEHPGSTIVTDSVTSDGLAWFIETHLKGVHHRFKRGYKNVIDEAIRLNREGTASWLAIETSGHAALKENYFLDDGAFLVAKLLITMADLSLENKDLSQLIEKLPRPSESKEFRLNITAEDFVEYGQGIIAELQDNLAEGWQQVPKNHEGIRVQCTNSGEDGWFLLRLSLHDPVIPINIESNIKGGVDMIADKLKGILQPYEHLDISGL</sequence>
<gene>
    <name evidence="7" type="ORF">SAMN06265379_101408</name>
</gene>
<dbReference type="AlphaFoldDB" id="A0A521AU88"/>
<dbReference type="Gene3D" id="3.40.120.10">
    <property type="entry name" value="Alpha-D-Glucose-1,6-Bisphosphate, subunit A, domain 3"/>
    <property type="match status" value="3"/>
</dbReference>
<feature type="domain" description="Alpha-D-phosphohexomutase alpha/beta/alpha" evidence="4">
    <location>
        <begin position="13"/>
        <end position="141"/>
    </location>
</feature>
<protein>
    <submittedName>
        <fullName evidence="7">Phosphomannomutase</fullName>
    </submittedName>
</protein>
<dbReference type="FunFam" id="3.40.120.10:FF:000010">
    <property type="entry name" value="phosphomannomutase/phosphoglucomutase isoform X1"/>
    <property type="match status" value="1"/>
</dbReference>
<dbReference type="Gene3D" id="3.30.310.50">
    <property type="entry name" value="Alpha-D-phosphohexomutase, C-terminal domain"/>
    <property type="match status" value="1"/>
</dbReference>
<dbReference type="EMBL" id="FXTB01000001">
    <property type="protein sequence ID" value="SMO38379.1"/>
    <property type="molecule type" value="Genomic_DNA"/>
</dbReference>
<dbReference type="InterPro" id="IPR005841">
    <property type="entry name" value="Alpha-D-phosphohexomutase_SF"/>
</dbReference>
<dbReference type="Proteomes" id="UP000319040">
    <property type="component" value="Unassembled WGS sequence"/>
</dbReference>
<keyword evidence="3" id="KW-0597">Phosphoprotein</keyword>
<dbReference type="PANTHER" id="PTHR42946">
    <property type="entry name" value="PHOSPHOHEXOSE MUTASE"/>
    <property type="match status" value="1"/>
</dbReference>
<dbReference type="InterPro" id="IPR016055">
    <property type="entry name" value="A-D-PHexomutase_a/b/a-I/II/III"/>
</dbReference>
<evidence type="ECO:0000256" key="1">
    <source>
        <dbReference type="ARBA" id="ARBA00001946"/>
    </source>
</evidence>
<dbReference type="PRINTS" id="PR00509">
    <property type="entry name" value="PGMPMM"/>
</dbReference>
<evidence type="ECO:0000256" key="2">
    <source>
        <dbReference type="ARBA" id="ARBA00010231"/>
    </source>
</evidence>
<evidence type="ECO:0000259" key="5">
    <source>
        <dbReference type="Pfam" id="PF02879"/>
    </source>
</evidence>
<dbReference type="SUPFAM" id="SSF53738">
    <property type="entry name" value="Phosphoglucomutase, first 3 domains"/>
    <property type="match status" value="3"/>
</dbReference>
<dbReference type="CDD" id="cd03089">
    <property type="entry name" value="PMM_PGM"/>
    <property type="match status" value="1"/>
</dbReference>
<name>A0A521AU88_SACCC</name>
<reference evidence="7 8" key="1">
    <citation type="submission" date="2017-05" db="EMBL/GenBank/DDBJ databases">
        <authorList>
            <person name="Varghese N."/>
            <person name="Submissions S."/>
        </authorList>
    </citation>
    <scope>NUCLEOTIDE SEQUENCE [LARGE SCALE GENOMIC DNA]</scope>
    <source>
        <strain evidence="7 8">DSM 27040</strain>
    </source>
</reference>
<evidence type="ECO:0000259" key="4">
    <source>
        <dbReference type="Pfam" id="PF02878"/>
    </source>
</evidence>
<dbReference type="Pfam" id="PF02879">
    <property type="entry name" value="PGM_PMM_II"/>
    <property type="match status" value="1"/>
</dbReference>
<dbReference type="InterPro" id="IPR005846">
    <property type="entry name" value="A-D-PHexomutase_a/b/a-III"/>
</dbReference>
<proteinExistence type="inferred from homology"/>
<dbReference type="PANTHER" id="PTHR42946:SF1">
    <property type="entry name" value="PHOSPHOGLUCOMUTASE (ALPHA-D-GLUCOSE-1,6-BISPHOSPHATE-DEPENDENT)"/>
    <property type="match status" value="1"/>
</dbReference>
<feature type="domain" description="Alpha-D-phosphohexomutase alpha/beta/alpha" evidence="5">
    <location>
        <begin position="191"/>
        <end position="278"/>
    </location>
</feature>
<evidence type="ECO:0000259" key="6">
    <source>
        <dbReference type="Pfam" id="PF02880"/>
    </source>
</evidence>
<dbReference type="RefSeq" id="WP_142531789.1">
    <property type="nucleotide sequence ID" value="NZ_FXTB01000001.1"/>
</dbReference>
<dbReference type="GO" id="GO:0004615">
    <property type="term" value="F:phosphomannomutase activity"/>
    <property type="evidence" value="ECO:0007669"/>
    <property type="project" value="TreeGrafter"/>
</dbReference>
<dbReference type="OrthoDB" id="9806956at2"/>
<evidence type="ECO:0000313" key="7">
    <source>
        <dbReference type="EMBL" id="SMO38379.1"/>
    </source>
</evidence>
<evidence type="ECO:0000313" key="8">
    <source>
        <dbReference type="Proteomes" id="UP000319040"/>
    </source>
</evidence>
<keyword evidence="8" id="KW-1185">Reference proteome</keyword>
<dbReference type="InterPro" id="IPR005844">
    <property type="entry name" value="A-D-PHexomutase_a/b/a-I"/>
</dbReference>
<dbReference type="InterPro" id="IPR005845">
    <property type="entry name" value="A-D-PHexomutase_a/b/a-II"/>
</dbReference>